<evidence type="ECO:0000313" key="2">
    <source>
        <dbReference type="EMBL" id="KAG5684781.1"/>
    </source>
</evidence>
<dbReference type="AlphaFoldDB" id="A0A9J6CRX7"/>
<sequence>MSSVEDLETKYTPSFFTKRFSTSEELLKNFITVTNKESEKNRLNYDCHLNIAYGPTKREKLDIYGDDLPKSAPLFVFIHGGYWRQVDKEGSAFMVKPLYENGIRVITIDYELCPNVTLEEIVEQVKKCFKWIAQYIKQNEIRKVALSGHCVGAHLLCYGIIEEFMETISSSVELHAFFFSGVYYLEELRYLKSTNENNILHITDENCRRLSPQYIDFNYLKHFNFHAHVFAGEFESEKFHEHSKKFAEGPMKDFLKTFKIFEKLDHFDLVENMYESNYELTKLIIECLK</sequence>
<evidence type="ECO:0000313" key="3">
    <source>
        <dbReference type="Proteomes" id="UP001107558"/>
    </source>
</evidence>
<accession>A0A9J6CRX7</accession>
<evidence type="ECO:0000259" key="1">
    <source>
        <dbReference type="Pfam" id="PF20434"/>
    </source>
</evidence>
<gene>
    <name evidence="2" type="ORF">PVAND_013994</name>
</gene>
<dbReference type="SUPFAM" id="SSF53474">
    <property type="entry name" value="alpha/beta-Hydrolases"/>
    <property type="match status" value="1"/>
</dbReference>
<dbReference type="InterPro" id="IPR049492">
    <property type="entry name" value="BD-FAE-like_dom"/>
</dbReference>
<organism evidence="2 3">
    <name type="scientific">Polypedilum vanderplanki</name>
    <name type="common">Sleeping chironomid midge</name>
    <dbReference type="NCBI Taxonomy" id="319348"/>
    <lineage>
        <taxon>Eukaryota</taxon>
        <taxon>Metazoa</taxon>
        <taxon>Ecdysozoa</taxon>
        <taxon>Arthropoda</taxon>
        <taxon>Hexapoda</taxon>
        <taxon>Insecta</taxon>
        <taxon>Pterygota</taxon>
        <taxon>Neoptera</taxon>
        <taxon>Endopterygota</taxon>
        <taxon>Diptera</taxon>
        <taxon>Nematocera</taxon>
        <taxon>Chironomoidea</taxon>
        <taxon>Chironomidae</taxon>
        <taxon>Chironominae</taxon>
        <taxon>Polypedilum</taxon>
        <taxon>Polypedilum</taxon>
    </lineage>
</organism>
<name>A0A9J6CRX7_POLVA</name>
<proteinExistence type="predicted"/>
<reference evidence="2" key="1">
    <citation type="submission" date="2021-03" db="EMBL/GenBank/DDBJ databases">
        <title>Chromosome level genome of the anhydrobiotic midge Polypedilum vanderplanki.</title>
        <authorList>
            <person name="Yoshida Y."/>
            <person name="Kikawada T."/>
            <person name="Gusev O."/>
        </authorList>
    </citation>
    <scope>NUCLEOTIDE SEQUENCE</scope>
    <source>
        <strain evidence="2">NIAS01</strain>
        <tissue evidence="2">Whole body or cell culture</tissue>
    </source>
</reference>
<dbReference type="Pfam" id="PF20434">
    <property type="entry name" value="BD-FAE"/>
    <property type="match status" value="1"/>
</dbReference>
<dbReference type="Gene3D" id="3.40.50.1820">
    <property type="entry name" value="alpha/beta hydrolase"/>
    <property type="match status" value="1"/>
</dbReference>
<protein>
    <recommendedName>
        <fullName evidence="1">BD-FAE-like domain-containing protein</fullName>
    </recommendedName>
</protein>
<keyword evidence="3" id="KW-1185">Reference proteome</keyword>
<dbReference type="Proteomes" id="UP001107558">
    <property type="component" value="Chromosome 1"/>
</dbReference>
<dbReference type="InterPro" id="IPR029058">
    <property type="entry name" value="AB_hydrolase_fold"/>
</dbReference>
<comment type="caution">
    <text evidence="2">The sequence shown here is derived from an EMBL/GenBank/DDBJ whole genome shotgun (WGS) entry which is preliminary data.</text>
</comment>
<dbReference type="EMBL" id="JADBJN010000001">
    <property type="protein sequence ID" value="KAG5684781.1"/>
    <property type="molecule type" value="Genomic_DNA"/>
</dbReference>
<dbReference type="OrthoDB" id="433474at2759"/>
<feature type="domain" description="BD-FAE-like" evidence="1">
    <location>
        <begin position="61"/>
        <end position="156"/>
    </location>
</feature>